<protein>
    <submittedName>
        <fullName evidence="1">Uncharacterized protein</fullName>
    </submittedName>
</protein>
<name>A0ABM8GF12_9MICO</name>
<proteinExistence type="predicted"/>
<reference evidence="2" key="1">
    <citation type="journal article" date="2019" name="Int. J. Syst. Evol. Microbiol.">
        <title>The Global Catalogue of Microorganisms (GCM) 10K type strain sequencing project: providing services to taxonomists for standard genome sequencing and annotation.</title>
        <authorList>
            <consortium name="The Broad Institute Genomics Platform"/>
            <consortium name="The Broad Institute Genome Sequencing Center for Infectious Disease"/>
            <person name="Wu L."/>
            <person name="Ma J."/>
        </authorList>
    </citation>
    <scope>NUCLEOTIDE SEQUENCE [LARGE SCALE GENOMIC DNA]</scope>
    <source>
        <strain evidence="2">NBRC 108725</strain>
    </source>
</reference>
<evidence type="ECO:0000313" key="2">
    <source>
        <dbReference type="Proteomes" id="UP001321498"/>
    </source>
</evidence>
<dbReference type="RefSeq" id="WP_286276894.1">
    <property type="nucleotide sequence ID" value="NZ_AP027731.1"/>
</dbReference>
<gene>
    <name evidence="1" type="ORF">GCM10025866_28170</name>
</gene>
<dbReference type="Proteomes" id="UP001321498">
    <property type="component" value="Chromosome"/>
</dbReference>
<sequence length="40" mass="4111">MIGAVIAVPIAALAWETVKVWDEPHDGPSALEARGSAPPS</sequence>
<organism evidence="1 2">
    <name type="scientific">Naasia aerilata</name>
    <dbReference type="NCBI Taxonomy" id="1162966"/>
    <lineage>
        <taxon>Bacteria</taxon>
        <taxon>Bacillati</taxon>
        <taxon>Actinomycetota</taxon>
        <taxon>Actinomycetes</taxon>
        <taxon>Micrococcales</taxon>
        <taxon>Microbacteriaceae</taxon>
        <taxon>Naasia</taxon>
    </lineage>
</organism>
<accession>A0ABM8GF12</accession>
<dbReference type="EMBL" id="AP027731">
    <property type="protein sequence ID" value="BDZ46908.1"/>
    <property type="molecule type" value="Genomic_DNA"/>
</dbReference>
<keyword evidence="2" id="KW-1185">Reference proteome</keyword>
<evidence type="ECO:0000313" key="1">
    <source>
        <dbReference type="EMBL" id="BDZ46908.1"/>
    </source>
</evidence>